<dbReference type="PANTHER" id="PTHR31327:SF2">
    <property type="entry name" value="PDZ DOMAIN-CONTAINING PROTEIN"/>
    <property type="match status" value="1"/>
</dbReference>
<comment type="caution">
    <text evidence="2">The sequence shown here is derived from an EMBL/GenBank/DDBJ whole genome shotgun (WGS) entry which is preliminary data.</text>
</comment>
<dbReference type="EMBL" id="JOJR01000077">
    <property type="protein sequence ID" value="RCN46530.1"/>
    <property type="molecule type" value="Genomic_DNA"/>
</dbReference>
<evidence type="ECO:0000259" key="1">
    <source>
        <dbReference type="Pfam" id="PF17820"/>
    </source>
</evidence>
<dbReference type="STRING" id="29170.A0A368GU06"/>
<protein>
    <recommendedName>
        <fullName evidence="1">PDZ domain-containing protein</fullName>
    </recommendedName>
</protein>
<dbReference type="Pfam" id="PF17820">
    <property type="entry name" value="PDZ_6"/>
    <property type="match status" value="1"/>
</dbReference>
<dbReference type="Gene3D" id="2.30.42.10">
    <property type="match status" value="1"/>
</dbReference>
<dbReference type="AlphaFoldDB" id="A0A368GU06"/>
<dbReference type="InterPro" id="IPR036034">
    <property type="entry name" value="PDZ_sf"/>
</dbReference>
<evidence type="ECO:0000313" key="2">
    <source>
        <dbReference type="EMBL" id="RCN46530.1"/>
    </source>
</evidence>
<keyword evidence="3" id="KW-1185">Reference proteome</keyword>
<dbReference type="PANTHER" id="PTHR31327">
    <property type="entry name" value="SPERM MEIOSIS PDZ DOMAIN CONTAINING PROTEINS-RELATED"/>
    <property type="match status" value="1"/>
</dbReference>
<feature type="domain" description="PDZ" evidence="1">
    <location>
        <begin position="57"/>
        <end position="97"/>
    </location>
</feature>
<dbReference type="Proteomes" id="UP000252519">
    <property type="component" value="Unassembled WGS sequence"/>
</dbReference>
<reference evidence="2 3" key="1">
    <citation type="submission" date="2014-10" db="EMBL/GenBank/DDBJ databases">
        <title>Draft genome of the hookworm Ancylostoma caninum.</title>
        <authorList>
            <person name="Mitreva M."/>
        </authorList>
    </citation>
    <scope>NUCLEOTIDE SEQUENCE [LARGE SCALE GENOMIC DNA]</scope>
    <source>
        <strain evidence="2 3">Baltimore</strain>
    </source>
</reference>
<sequence length="318" mass="35600">MARQPKKGPSGPISILPDIPYKKTEATFKMNKENDIDVGDNLMIMNIAPAALTSNCAELIAGDRITKINGQPMKTKAEVVAALKSQLGNDIKVELLRRQFTKPLTAERAKKIGLSRLDGFTYFLLTCVKESTDPVSSFGFTLKLLKNRAHVIALDPKGIASIYFCIGDALLDLDGTPIPFNDIEFVRGYTQKFNKNNRFTVVIERPLSQQALFMYNMLFKLMLPQESDVEMGPDAVLIGKEAANMHRMVFRRLKPRSVYGPRVDKRGEPTLKTLDVSEKAKNIRVASSAMELKIASDIDDEDELKPVDRKSHAMFDDF</sequence>
<dbReference type="InterPro" id="IPR040264">
    <property type="entry name" value="T15H9.4-like"/>
</dbReference>
<name>A0A368GU06_ANCCA</name>
<gene>
    <name evidence="2" type="ORF">ANCCAN_07389</name>
</gene>
<dbReference type="SUPFAM" id="SSF50156">
    <property type="entry name" value="PDZ domain-like"/>
    <property type="match status" value="1"/>
</dbReference>
<evidence type="ECO:0000313" key="3">
    <source>
        <dbReference type="Proteomes" id="UP000252519"/>
    </source>
</evidence>
<organism evidence="2 3">
    <name type="scientific">Ancylostoma caninum</name>
    <name type="common">Dog hookworm</name>
    <dbReference type="NCBI Taxonomy" id="29170"/>
    <lineage>
        <taxon>Eukaryota</taxon>
        <taxon>Metazoa</taxon>
        <taxon>Ecdysozoa</taxon>
        <taxon>Nematoda</taxon>
        <taxon>Chromadorea</taxon>
        <taxon>Rhabditida</taxon>
        <taxon>Rhabditina</taxon>
        <taxon>Rhabditomorpha</taxon>
        <taxon>Strongyloidea</taxon>
        <taxon>Ancylostomatidae</taxon>
        <taxon>Ancylostomatinae</taxon>
        <taxon>Ancylostoma</taxon>
    </lineage>
</organism>
<dbReference type="InterPro" id="IPR041489">
    <property type="entry name" value="PDZ_6"/>
</dbReference>
<proteinExistence type="predicted"/>
<accession>A0A368GU06</accession>
<dbReference type="OrthoDB" id="5797003at2759"/>